<dbReference type="EMBL" id="JAGRRH010000007">
    <property type="protein sequence ID" value="KAG7367640.1"/>
    <property type="molecule type" value="Genomic_DNA"/>
</dbReference>
<keyword evidence="1" id="KW-1133">Transmembrane helix</keyword>
<reference evidence="3" key="2">
    <citation type="submission" date="2021-04" db="EMBL/GenBank/DDBJ databases">
        <authorList>
            <person name="Podell S."/>
        </authorList>
    </citation>
    <scope>NUCLEOTIDE SEQUENCE</scope>
    <source>
        <strain evidence="3">Hildebrandi</strain>
    </source>
</reference>
<evidence type="ECO:0000313" key="3">
    <source>
        <dbReference type="EMBL" id="KAG7367640.1"/>
    </source>
</evidence>
<dbReference type="Proteomes" id="UP000693970">
    <property type="component" value="Unassembled WGS sequence"/>
</dbReference>
<dbReference type="InterPro" id="IPR055286">
    <property type="entry name" value="RXYLT1-like"/>
</dbReference>
<accession>A0A9K3LSA4</accession>
<evidence type="ECO:0000256" key="1">
    <source>
        <dbReference type="SAM" id="Phobius"/>
    </source>
</evidence>
<evidence type="ECO:0000313" key="4">
    <source>
        <dbReference type="Proteomes" id="UP000693970"/>
    </source>
</evidence>
<feature type="domain" description="RXYLT1 C-terminal" evidence="2">
    <location>
        <begin position="271"/>
        <end position="314"/>
    </location>
</feature>
<dbReference type="AlphaFoldDB" id="A0A9K3LSA4"/>
<keyword evidence="1" id="KW-0472">Membrane</keyword>
<proteinExistence type="predicted"/>
<comment type="caution">
    <text evidence="3">The sequence shown here is derived from an EMBL/GenBank/DDBJ whole genome shotgun (WGS) entry which is preliminary data.</text>
</comment>
<dbReference type="GO" id="GO:0035269">
    <property type="term" value="P:protein O-linked glycosylation via mannose"/>
    <property type="evidence" value="ECO:0007669"/>
    <property type="project" value="InterPro"/>
</dbReference>
<name>A0A9K3LSA4_9STRA</name>
<organism evidence="3 4">
    <name type="scientific">Nitzschia inconspicua</name>
    <dbReference type="NCBI Taxonomy" id="303405"/>
    <lineage>
        <taxon>Eukaryota</taxon>
        <taxon>Sar</taxon>
        <taxon>Stramenopiles</taxon>
        <taxon>Ochrophyta</taxon>
        <taxon>Bacillariophyta</taxon>
        <taxon>Bacillariophyceae</taxon>
        <taxon>Bacillariophycidae</taxon>
        <taxon>Bacillariales</taxon>
        <taxon>Bacillariaceae</taxon>
        <taxon>Nitzschia</taxon>
    </lineage>
</organism>
<dbReference type="PANTHER" id="PTHR15576:SF1">
    <property type="entry name" value="RIBITOL-5-PHOSPHATE XYLOSYLTRANSFERASE 1"/>
    <property type="match status" value="1"/>
</dbReference>
<evidence type="ECO:0000259" key="2">
    <source>
        <dbReference type="Pfam" id="PF24785"/>
    </source>
</evidence>
<feature type="transmembrane region" description="Helical" evidence="1">
    <location>
        <begin position="21"/>
        <end position="38"/>
    </location>
</feature>
<sequence>MTTSTTPVAAGLLSWNRGRRLMLFLLPPLFALMSLILLEPGNKLKISARNFNSLFSSGFLPGSFGATQYDRSSDSVHDSTTTISHIEDFNRKSFERRMEVFRQSPPIYWAARNHFRLLQQELRNDLDDASGNASQEIWKDENRYLHVAILHLNENWGAFSGYVPNRTVNWASMNQTFGNCGYDEAMSYLNHPNTLAVVTVQFQNMAHPKVHSLPLGLSDALHSAPGVDQFFNRTQLLMINAAASPERKGQIETVIRNFNGTVQNTYGQGHGVDSYINELQRSKFIMSPSGMGWDCYRHWEALVYGAIPIIEHYNRSDGWFRVFDGLPVSWVSTFEEVTPEFLHSEYVRHSNVQNYAFEKLTSAYWINFIHSLRPKHAKRGPES</sequence>
<dbReference type="Pfam" id="PF24785">
    <property type="entry name" value="RXYLT1_C"/>
    <property type="match status" value="1"/>
</dbReference>
<protein>
    <recommendedName>
        <fullName evidence="2">RXYLT1 C-terminal domain-containing protein</fullName>
    </recommendedName>
</protein>
<dbReference type="PANTHER" id="PTHR15576">
    <property type="entry name" value="RIBITOL-5-PHOSPHATE XYLOSYLTRANSFERASE 1"/>
    <property type="match status" value="1"/>
</dbReference>
<keyword evidence="4" id="KW-1185">Reference proteome</keyword>
<gene>
    <name evidence="3" type="ORF">IV203_030311</name>
</gene>
<keyword evidence="1" id="KW-0812">Transmembrane</keyword>
<dbReference type="OrthoDB" id="45254at2759"/>
<dbReference type="GO" id="GO:0120053">
    <property type="term" value="F:ribitol beta-1,4-xylosyltransferase activity"/>
    <property type="evidence" value="ECO:0007669"/>
    <property type="project" value="InterPro"/>
</dbReference>
<dbReference type="InterPro" id="IPR057538">
    <property type="entry name" value="RXYLT1_C"/>
</dbReference>
<reference evidence="3" key="1">
    <citation type="journal article" date="2021" name="Sci. Rep.">
        <title>Diploid genomic architecture of Nitzschia inconspicua, an elite biomass production diatom.</title>
        <authorList>
            <person name="Oliver A."/>
            <person name="Podell S."/>
            <person name="Pinowska A."/>
            <person name="Traller J.C."/>
            <person name="Smith S.R."/>
            <person name="McClure R."/>
            <person name="Beliaev A."/>
            <person name="Bohutskyi P."/>
            <person name="Hill E.A."/>
            <person name="Rabines A."/>
            <person name="Zheng H."/>
            <person name="Allen L.Z."/>
            <person name="Kuo A."/>
            <person name="Grigoriev I.V."/>
            <person name="Allen A.E."/>
            <person name="Hazlebeck D."/>
            <person name="Allen E.E."/>
        </authorList>
    </citation>
    <scope>NUCLEOTIDE SEQUENCE</scope>
    <source>
        <strain evidence="3">Hildebrandi</strain>
    </source>
</reference>
<dbReference type="GO" id="GO:0005794">
    <property type="term" value="C:Golgi apparatus"/>
    <property type="evidence" value="ECO:0007669"/>
    <property type="project" value="TreeGrafter"/>
</dbReference>